<dbReference type="InterPro" id="IPR006035">
    <property type="entry name" value="Ureohydrolase"/>
</dbReference>
<gene>
    <name evidence="5" type="primary">hutG</name>
    <name evidence="11" type="ORF">AYJ05_03060</name>
</gene>
<dbReference type="InterPro" id="IPR020855">
    <property type="entry name" value="Ureohydrolase_Mn_BS"/>
</dbReference>
<dbReference type="STRING" id="1705.CA21670_07525"/>
<keyword evidence="1 5" id="KW-0479">Metal-binding</keyword>
<dbReference type="InterPro" id="IPR005923">
    <property type="entry name" value="HutG"/>
</dbReference>
<feature type="binding site" evidence="5 7">
    <location>
        <position position="150"/>
    </location>
    <ligand>
        <name>Mn(2+)</name>
        <dbReference type="ChEBI" id="CHEBI:29035"/>
        <label>1</label>
    </ligand>
</feature>
<dbReference type="EC" id="3.5.3.8" evidence="5 6"/>
<feature type="binding site" evidence="5">
    <location>
        <position position="243"/>
    </location>
    <ligand>
        <name>Mn(2+)</name>
        <dbReference type="ChEBI" id="CHEBI:29035"/>
        <label>2</label>
    </ligand>
</feature>
<dbReference type="HAMAP" id="MF_00737">
    <property type="entry name" value="Formimidoylglutam"/>
    <property type="match status" value="1"/>
</dbReference>
<proteinExistence type="inferred from homology"/>
<dbReference type="PANTHER" id="PTHR11358:SF35">
    <property type="entry name" value="FORMIMIDOYLGLUTAMASE"/>
    <property type="match status" value="1"/>
</dbReference>
<dbReference type="GO" id="GO:0019557">
    <property type="term" value="P:L-histidine catabolic process to glutamate and formate"/>
    <property type="evidence" value="ECO:0007669"/>
    <property type="project" value="UniProtKB-UniPathway"/>
</dbReference>
<keyword evidence="12" id="KW-1185">Reference proteome</keyword>
<feature type="binding site" evidence="5 7">
    <location>
        <position position="154"/>
    </location>
    <ligand>
        <name>Mn(2+)</name>
        <dbReference type="ChEBI" id="CHEBI:29035"/>
        <label>1</label>
    </ligand>
</feature>
<evidence type="ECO:0000256" key="1">
    <source>
        <dbReference type="ARBA" id="ARBA00022723"/>
    </source>
</evidence>
<sequence length="319" mass="33593">MNTETAPLYSPAPDWSGRNDGPGPEHARWHSVIEPIAQDSPAGVALLGFASDEGVERNGGRQGAAAGPAALREALGGLAIQDELALFDAGTITTQETDLEGAHEELSSRVATLIDAGHLTIILGGGHETAFGSHRGLFRSLGPAQIINLDAHFDLRSENRPTSGTPFLQISQLVGKKDFDYSVLGISQPNNTATLFETANELGVHITLDEDLAEMSVKEAAQLARVLVQNSPHERVHLSIDMDVLPAHQAPGVSAPAALGVSFDRIRAIAVAIAATGKLALVDVVEINPRFDQDNRTAKLGARLINDIAVAHVLSTSAT</sequence>
<dbReference type="NCBIfam" id="TIGR01227">
    <property type="entry name" value="hutG"/>
    <property type="match status" value="1"/>
</dbReference>
<feature type="binding site" evidence="7">
    <location>
        <position position="152"/>
    </location>
    <ligand>
        <name>Mn(2+)</name>
        <dbReference type="ChEBI" id="CHEBI:29035"/>
        <label>1</label>
    </ligand>
</feature>
<accession>A0A177IXB0</accession>
<keyword evidence="2 5" id="KW-0378">Hydrolase</keyword>
<evidence type="ECO:0000256" key="9">
    <source>
        <dbReference type="RuleBase" id="RU003684"/>
    </source>
</evidence>
<comment type="function">
    <text evidence="5">Catalyzes the conversion of N-formimidoyl-L-glutamate to L-glutamate and formamide.</text>
</comment>
<dbReference type="GO" id="GO:0008783">
    <property type="term" value="F:agmatinase activity"/>
    <property type="evidence" value="ECO:0007669"/>
    <property type="project" value="TreeGrafter"/>
</dbReference>
<evidence type="ECO:0000256" key="7">
    <source>
        <dbReference type="PIRSR" id="PIRSR036979-1"/>
    </source>
</evidence>
<dbReference type="CDD" id="cd09988">
    <property type="entry name" value="Formimidoylglutamase"/>
    <property type="match status" value="1"/>
</dbReference>
<feature type="binding site" evidence="5 7">
    <location>
        <position position="241"/>
    </location>
    <ligand>
        <name>Mn(2+)</name>
        <dbReference type="ChEBI" id="CHEBI:29035"/>
        <label>1</label>
    </ligand>
</feature>
<reference evidence="12" key="1">
    <citation type="submission" date="2016-02" db="EMBL/GenBank/DDBJ databases">
        <authorList>
            <person name="Kaur G."/>
            <person name="Nair G.R."/>
            <person name="Mayilraj S."/>
        </authorList>
    </citation>
    <scope>NUCLEOTIDE SEQUENCE [LARGE SCALE GENOMIC DNA]</scope>
    <source>
        <strain evidence="12">GA-15</strain>
    </source>
</reference>
<protein>
    <recommendedName>
        <fullName evidence="5 6">Formimidoylglutamase</fullName>
        <ecNumber evidence="5 6">3.5.3.8</ecNumber>
    </recommendedName>
    <alternativeName>
        <fullName evidence="5">Formiminoglutamase</fullName>
    </alternativeName>
    <alternativeName>
        <fullName evidence="5">Formiminoglutamate hydrolase</fullName>
    </alternativeName>
</protein>
<evidence type="ECO:0000313" key="11">
    <source>
        <dbReference type="EMBL" id="OAH32655.1"/>
    </source>
</evidence>
<comment type="pathway">
    <text evidence="5">Amino-acid degradation; L-histidine degradation into L-glutamate; L-glutamate from N-formimidoyl-L-glutamate (hydrolase route): step 1/1.</text>
</comment>
<dbReference type="Pfam" id="PF00491">
    <property type="entry name" value="Arginase"/>
    <property type="match status" value="1"/>
</dbReference>
<name>A0A177IXB0_9CORY</name>
<dbReference type="PIRSF" id="PIRSF036979">
    <property type="entry name" value="Arginase"/>
    <property type="match status" value="1"/>
</dbReference>
<comment type="similarity">
    <text evidence="5 8 9">Belongs to the arginase family.</text>
</comment>
<evidence type="ECO:0000256" key="8">
    <source>
        <dbReference type="PROSITE-ProRule" id="PRU00742"/>
    </source>
</evidence>
<dbReference type="AlphaFoldDB" id="A0A177IXB0"/>
<organism evidence="11 12">
    <name type="scientific">Corynebacterium stationis</name>
    <dbReference type="NCBI Taxonomy" id="1705"/>
    <lineage>
        <taxon>Bacteria</taxon>
        <taxon>Bacillati</taxon>
        <taxon>Actinomycetota</taxon>
        <taxon>Actinomycetes</taxon>
        <taxon>Mycobacteriales</taxon>
        <taxon>Corynebacteriaceae</taxon>
        <taxon>Corynebacterium</taxon>
    </lineage>
</organism>
<keyword evidence="4 5" id="KW-0464">Manganese</keyword>
<dbReference type="OrthoDB" id="9789727at2"/>
<dbReference type="PROSITE" id="PS51409">
    <property type="entry name" value="ARGINASE_2"/>
    <property type="match status" value="1"/>
</dbReference>
<feature type="region of interest" description="Disordered" evidence="10">
    <location>
        <begin position="1"/>
        <end position="27"/>
    </location>
</feature>
<comment type="cofactor">
    <cofactor evidence="5 7">
        <name>Mn(2+)</name>
        <dbReference type="ChEBI" id="CHEBI:29035"/>
    </cofactor>
    <text evidence="5 7">Binds 2 manganese ions per subunit.</text>
</comment>
<feature type="binding site" evidence="5">
    <location>
        <position position="241"/>
    </location>
    <ligand>
        <name>Mn(2+)</name>
        <dbReference type="ChEBI" id="CHEBI:29035"/>
        <label>2</label>
    </ligand>
</feature>
<dbReference type="SUPFAM" id="SSF52768">
    <property type="entry name" value="Arginase/deacetylase"/>
    <property type="match status" value="1"/>
</dbReference>
<keyword evidence="3 5" id="KW-0369">Histidine metabolism</keyword>
<dbReference type="PRINTS" id="PR00116">
    <property type="entry name" value="ARGINASE"/>
</dbReference>
<evidence type="ECO:0000256" key="2">
    <source>
        <dbReference type="ARBA" id="ARBA00022801"/>
    </source>
</evidence>
<dbReference type="PANTHER" id="PTHR11358">
    <property type="entry name" value="ARGINASE/AGMATINASE"/>
    <property type="match status" value="1"/>
</dbReference>
<feature type="binding site" evidence="5 7">
    <location>
        <position position="127"/>
    </location>
    <ligand>
        <name>Mn(2+)</name>
        <dbReference type="ChEBI" id="CHEBI:29035"/>
        <label>1</label>
    </ligand>
</feature>
<evidence type="ECO:0000256" key="4">
    <source>
        <dbReference type="ARBA" id="ARBA00023211"/>
    </source>
</evidence>
<dbReference type="GO" id="GO:0033389">
    <property type="term" value="P:putrescine biosynthetic process from arginine, via agmatine"/>
    <property type="evidence" value="ECO:0007669"/>
    <property type="project" value="TreeGrafter"/>
</dbReference>
<evidence type="ECO:0000313" key="12">
    <source>
        <dbReference type="Proteomes" id="UP000076947"/>
    </source>
</evidence>
<comment type="caution">
    <text evidence="11">The sequence shown here is derived from an EMBL/GenBank/DDBJ whole genome shotgun (WGS) entry which is preliminary data.</text>
</comment>
<evidence type="ECO:0000256" key="3">
    <source>
        <dbReference type="ARBA" id="ARBA00022808"/>
    </source>
</evidence>
<dbReference type="GO" id="GO:0050415">
    <property type="term" value="F:formimidoylglutamase activity"/>
    <property type="evidence" value="ECO:0007669"/>
    <property type="project" value="UniProtKB-UniRule"/>
</dbReference>
<dbReference type="Gene3D" id="3.40.800.10">
    <property type="entry name" value="Ureohydrolase domain"/>
    <property type="match status" value="1"/>
</dbReference>
<dbReference type="UniPathway" id="UPA00379">
    <property type="reaction ID" value="UER00552"/>
</dbReference>
<evidence type="ECO:0000256" key="5">
    <source>
        <dbReference type="HAMAP-Rule" id="MF_00737"/>
    </source>
</evidence>
<evidence type="ECO:0000256" key="6">
    <source>
        <dbReference type="NCBIfam" id="TIGR01227"/>
    </source>
</evidence>
<dbReference type="PROSITE" id="PS01053">
    <property type="entry name" value="ARGINASE_1"/>
    <property type="match status" value="1"/>
</dbReference>
<feature type="binding site" evidence="5">
    <location>
        <position position="150"/>
    </location>
    <ligand>
        <name>Mn(2+)</name>
        <dbReference type="ChEBI" id="CHEBI:29035"/>
        <label>2</label>
    </ligand>
</feature>
<evidence type="ECO:0000256" key="10">
    <source>
        <dbReference type="SAM" id="MobiDB-lite"/>
    </source>
</evidence>
<dbReference type="Proteomes" id="UP000076947">
    <property type="component" value="Unassembled WGS sequence"/>
</dbReference>
<dbReference type="InterPro" id="IPR023696">
    <property type="entry name" value="Ureohydrolase_dom_sf"/>
</dbReference>
<feature type="binding site" evidence="5">
    <location>
        <position position="152"/>
    </location>
    <ligand>
        <name>Mn(2+)</name>
        <dbReference type="ChEBI" id="CHEBI:29035"/>
        <label>2</label>
    </ligand>
</feature>
<dbReference type="RefSeq" id="WP_066837291.1">
    <property type="nucleotide sequence ID" value="NZ_LSTQ01000001.1"/>
</dbReference>
<comment type="catalytic activity">
    <reaction evidence="5">
        <text>N-formimidoyl-L-glutamate + H2O = formamide + L-glutamate</text>
        <dbReference type="Rhea" id="RHEA:22492"/>
        <dbReference type="ChEBI" id="CHEBI:15377"/>
        <dbReference type="ChEBI" id="CHEBI:16397"/>
        <dbReference type="ChEBI" id="CHEBI:29985"/>
        <dbReference type="ChEBI" id="CHEBI:58928"/>
        <dbReference type="EC" id="3.5.3.8"/>
    </reaction>
</comment>
<dbReference type="GO" id="GO:0019556">
    <property type="term" value="P:L-histidine catabolic process to glutamate and formamide"/>
    <property type="evidence" value="ECO:0007669"/>
    <property type="project" value="UniProtKB-UniRule"/>
</dbReference>
<dbReference type="GO" id="GO:0030145">
    <property type="term" value="F:manganese ion binding"/>
    <property type="evidence" value="ECO:0007669"/>
    <property type="project" value="UniProtKB-UniRule"/>
</dbReference>
<feature type="binding site" evidence="7">
    <location>
        <position position="243"/>
    </location>
    <ligand>
        <name>Mn(2+)</name>
        <dbReference type="ChEBI" id="CHEBI:29035"/>
        <label>1</label>
    </ligand>
</feature>
<dbReference type="EMBL" id="LSTQ01000001">
    <property type="protein sequence ID" value="OAH32655.1"/>
    <property type="molecule type" value="Genomic_DNA"/>
</dbReference>